<dbReference type="Pfam" id="PF05368">
    <property type="entry name" value="NmrA"/>
    <property type="match status" value="1"/>
</dbReference>
<accession>A0A0A2MGC6</accession>
<comment type="caution">
    <text evidence="2">The sequence shown here is derived from an EMBL/GenBank/DDBJ whole genome shotgun (WGS) entry which is preliminary data.</text>
</comment>
<dbReference type="Gene3D" id="3.90.25.10">
    <property type="entry name" value="UDP-galactose 4-epimerase, domain 1"/>
    <property type="match status" value="1"/>
</dbReference>
<dbReference type="PANTHER" id="PTHR43162">
    <property type="match status" value="1"/>
</dbReference>
<sequence length="291" mass="31400">MHIILGGTGHIGKSLCKELLAQGEEILVITHNPDNITEIKATGADVAVTDVLDTNRLQGIIKRGKRLYLLNPPAAPYTDTAAEERKSLESILAALEGAGLERIVAQSTYGAQHGNAIGDLGVLYEMEEALKAMPVPVSIIRGAYYYSNWDASLDTARTEGEVYSFYPPDFKLPMADPADIGKFAAQLLTAEGMASNLTYFTGPQDYSPNDVAAAFAEALGKPVTVVQIPEDEWEESLIKVGFSEVAAQSMVNMTKITLEQKYEQPDAPQRGSTTITEYIKALVGVDATEAK</sequence>
<dbReference type="eggNOG" id="COG0702">
    <property type="taxonomic scope" value="Bacteria"/>
</dbReference>
<evidence type="ECO:0000313" key="2">
    <source>
        <dbReference type="EMBL" id="KGO91702.1"/>
    </source>
</evidence>
<reference evidence="2 3" key="1">
    <citation type="submission" date="2013-09" db="EMBL/GenBank/DDBJ databases">
        <authorList>
            <person name="Zeng Z."/>
            <person name="Chen C."/>
        </authorList>
    </citation>
    <scope>NUCLEOTIDE SEQUENCE [LARGE SCALE GENOMIC DNA]</scope>
    <source>
        <strain evidence="2 3">WB 4.1-42</strain>
    </source>
</reference>
<dbReference type="AlphaFoldDB" id="A0A0A2MGC6"/>
<organism evidence="2 3">
    <name type="scientific">Flavobacterium subsaxonicum WB 4.1-42 = DSM 21790</name>
    <dbReference type="NCBI Taxonomy" id="1121898"/>
    <lineage>
        <taxon>Bacteria</taxon>
        <taxon>Pseudomonadati</taxon>
        <taxon>Bacteroidota</taxon>
        <taxon>Flavobacteriia</taxon>
        <taxon>Flavobacteriales</taxon>
        <taxon>Flavobacteriaceae</taxon>
        <taxon>Flavobacterium</taxon>
    </lineage>
</organism>
<dbReference type="SUPFAM" id="SSF51735">
    <property type="entry name" value="NAD(P)-binding Rossmann-fold domains"/>
    <property type="match status" value="1"/>
</dbReference>
<dbReference type="RefSeq" id="WP_026993218.1">
    <property type="nucleotide sequence ID" value="NZ_JRLY01000016.1"/>
</dbReference>
<dbReference type="InterPro" id="IPR036291">
    <property type="entry name" value="NAD(P)-bd_dom_sf"/>
</dbReference>
<dbReference type="InterPro" id="IPR051604">
    <property type="entry name" value="Ergot_Alk_Oxidoreductase"/>
</dbReference>
<feature type="domain" description="NmrA-like" evidence="1">
    <location>
        <begin position="4"/>
        <end position="289"/>
    </location>
</feature>
<dbReference type="InterPro" id="IPR008030">
    <property type="entry name" value="NmrA-like"/>
</dbReference>
<dbReference type="Gene3D" id="3.40.50.720">
    <property type="entry name" value="NAD(P)-binding Rossmann-like Domain"/>
    <property type="match status" value="1"/>
</dbReference>
<dbReference type="PANTHER" id="PTHR43162:SF1">
    <property type="entry name" value="PRESTALK A DIFFERENTIATION PROTEIN A"/>
    <property type="match status" value="1"/>
</dbReference>
<evidence type="ECO:0000313" key="3">
    <source>
        <dbReference type="Proteomes" id="UP000030111"/>
    </source>
</evidence>
<dbReference type="EMBL" id="JRLY01000016">
    <property type="protein sequence ID" value="KGO91702.1"/>
    <property type="molecule type" value="Genomic_DNA"/>
</dbReference>
<dbReference type="OrthoDB" id="9776294at2"/>
<proteinExistence type="predicted"/>
<name>A0A0A2MGC6_9FLAO</name>
<keyword evidence="3" id="KW-1185">Reference proteome</keyword>
<protein>
    <submittedName>
        <fullName evidence="2">NmrA family transcriptional regulator</fullName>
    </submittedName>
</protein>
<dbReference type="Proteomes" id="UP000030111">
    <property type="component" value="Unassembled WGS sequence"/>
</dbReference>
<evidence type="ECO:0000259" key="1">
    <source>
        <dbReference type="Pfam" id="PF05368"/>
    </source>
</evidence>
<gene>
    <name evidence="2" type="ORF">Q766_16870</name>
</gene>
<dbReference type="STRING" id="1121898.GCA_000422725_03110"/>